<evidence type="ECO:0000256" key="3">
    <source>
        <dbReference type="ARBA" id="ARBA00022723"/>
    </source>
</evidence>
<dbReference type="InterPro" id="IPR004183">
    <property type="entry name" value="Xdiol_dOase_suB"/>
</dbReference>
<keyword evidence="5" id="KW-0560">Oxidoreductase</keyword>
<dbReference type="GO" id="GO:0008198">
    <property type="term" value="F:ferrous iron binding"/>
    <property type="evidence" value="ECO:0007669"/>
    <property type="project" value="InterPro"/>
</dbReference>
<organism evidence="7 8">
    <name type="scientific">Bodo saltans</name>
    <name type="common">Flagellated protozoan</name>
    <dbReference type="NCBI Taxonomy" id="75058"/>
    <lineage>
        <taxon>Eukaryota</taxon>
        <taxon>Discoba</taxon>
        <taxon>Euglenozoa</taxon>
        <taxon>Kinetoplastea</taxon>
        <taxon>Metakinetoplastina</taxon>
        <taxon>Eubodonida</taxon>
        <taxon>Bodonidae</taxon>
        <taxon>Bodo</taxon>
    </lineage>
</organism>
<comment type="cofactor">
    <cofactor evidence="1">
        <name>Zn(2+)</name>
        <dbReference type="ChEBI" id="CHEBI:29105"/>
    </cofactor>
</comment>
<dbReference type="OrthoDB" id="7396853at2759"/>
<dbReference type="InterPro" id="IPR014436">
    <property type="entry name" value="Extradiol_dOase_DODA"/>
</dbReference>
<dbReference type="CDD" id="cd07363">
    <property type="entry name" value="45_DOPA_Dioxygenase"/>
    <property type="match status" value="1"/>
</dbReference>
<dbReference type="AlphaFoldDB" id="A0A0S4JH98"/>
<evidence type="ECO:0000259" key="6">
    <source>
        <dbReference type="Pfam" id="PF02900"/>
    </source>
</evidence>
<evidence type="ECO:0000256" key="4">
    <source>
        <dbReference type="ARBA" id="ARBA00022833"/>
    </source>
</evidence>
<keyword evidence="7" id="KW-0223">Dioxygenase</keyword>
<proteinExistence type="inferred from homology"/>
<sequence length="171" mass="18623">MDGQRIALAQQLRQTHSGFDHGVFAPLMLMFPQADVPVVPISVLLSSDPEQHIAMGRALSQFRKEGVLFIGSGSTMHNFRLAGSRELGKYGHTFNNALTAVLTDPALTSDLRIERMKEVLSFAGINESHPGGDFGHLMPLLTCVGLSQGSVGREVTNVPLMGVNVREYMFD</sequence>
<protein>
    <submittedName>
        <fullName evidence="7">Protocatechuate 4,5-dioxygenase-like protein, putative</fullName>
    </submittedName>
</protein>
<dbReference type="PANTHER" id="PTHR30096">
    <property type="entry name" value="4,5-DOPA DIOXYGENASE EXTRADIOL-LIKE PROTEIN"/>
    <property type="match status" value="1"/>
</dbReference>
<evidence type="ECO:0000256" key="5">
    <source>
        <dbReference type="ARBA" id="ARBA00023002"/>
    </source>
</evidence>
<keyword evidence="8" id="KW-1185">Reference proteome</keyword>
<dbReference type="PANTHER" id="PTHR30096:SF0">
    <property type="entry name" value="4,5-DOPA DIOXYGENASE EXTRADIOL-LIKE PROTEIN"/>
    <property type="match status" value="1"/>
</dbReference>
<dbReference type="VEuPathDB" id="TriTrypDB:BSAL_17475"/>
<evidence type="ECO:0000256" key="2">
    <source>
        <dbReference type="ARBA" id="ARBA00007581"/>
    </source>
</evidence>
<reference evidence="8" key="1">
    <citation type="submission" date="2015-09" db="EMBL/GenBank/DDBJ databases">
        <authorList>
            <consortium name="Pathogen Informatics"/>
        </authorList>
    </citation>
    <scope>NUCLEOTIDE SEQUENCE [LARGE SCALE GENOMIC DNA]</scope>
    <source>
        <strain evidence="8">Lake Konstanz</strain>
    </source>
</reference>
<feature type="domain" description="Extradiol ring-cleavage dioxygenase class III enzyme subunit B" evidence="6">
    <location>
        <begin position="13"/>
        <end position="146"/>
    </location>
</feature>
<evidence type="ECO:0000313" key="8">
    <source>
        <dbReference type="Proteomes" id="UP000051952"/>
    </source>
</evidence>
<dbReference type="GO" id="GO:0008270">
    <property type="term" value="F:zinc ion binding"/>
    <property type="evidence" value="ECO:0007669"/>
    <property type="project" value="InterPro"/>
</dbReference>
<keyword evidence="4" id="KW-0862">Zinc</keyword>
<dbReference type="Gene3D" id="3.40.830.10">
    <property type="entry name" value="LigB-like"/>
    <property type="match status" value="1"/>
</dbReference>
<dbReference type="Pfam" id="PF02900">
    <property type="entry name" value="LigB"/>
    <property type="match status" value="1"/>
</dbReference>
<dbReference type="SUPFAM" id="SSF53213">
    <property type="entry name" value="LigB-like"/>
    <property type="match status" value="1"/>
</dbReference>
<dbReference type="GO" id="GO:0016702">
    <property type="term" value="F:oxidoreductase activity, acting on single donors with incorporation of molecular oxygen, incorporation of two atoms of oxygen"/>
    <property type="evidence" value="ECO:0007669"/>
    <property type="project" value="UniProtKB-ARBA"/>
</dbReference>
<keyword evidence="3" id="KW-0479">Metal-binding</keyword>
<evidence type="ECO:0000313" key="7">
    <source>
        <dbReference type="EMBL" id="CUG88827.1"/>
    </source>
</evidence>
<comment type="similarity">
    <text evidence="2">Belongs to the DODA-type extradiol aromatic ring-opening dioxygenase family.</text>
</comment>
<evidence type="ECO:0000256" key="1">
    <source>
        <dbReference type="ARBA" id="ARBA00001947"/>
    </source>
</evidence>
<dbReference type="EMBL" id="CYKH01001677">
    <property type="protein sequence ID" value="CUG88827.1"/>
    <property type="molecule type" value="Genomic_DNA"/>
</dbReference>
<dbReference type="Proteomes" id="UP000051952">
    <property type="component" value="Unassembled WGS sequence"/>
</dbReference>
<gene>
    <name evidence="7" type="ORF">BSAL_17475</name>
</gene>
<accession>A0A0S4JH98</accession>
<name>A0A0S4JH98_BODSA</name>